<dbReference type="PRINTS" id="PR00625">
    <property type="entry name" value="JDOMAIN"/>
</dbReference>
<reference evidence="4" key="1">
    <citation type="submission" date="2016-10" db="EMBL/GenBank/DDBJ databases">
        <authorList>
            <person name="Varghese N."/>
            <person name="Submissions S."/>
        </authorList>
    </citation>
    <scope>NUCLEOTIDE SEQUENCE [LARGE SCALE GENOMIC DNA]</scope>
    <source>
        <strain evidence="4">DSM 44498</strain>
    </source>
</reference>
<feature type="domain" description="J" evidence="2">
    <location>
        <begin position="6"/>
        <end position="75"/>
    </location>
</feature>
<evidence type="ECO:0000313" key="4">
    <source>
        <dbReference type="Proteomes" id="UP000183561"/>
    </source>
</evidence>
<accession>A0A1H4LAX0</accession>
<feature type="compositionally biased region" description="Basic and acidic residues" evidence="1">
    <location>
        <begin position="63"/>
        <end position="82"/>
    </location>
</feature>
<name>A0A1H4LAX0_9NOCA</name>
<dbReference type="InterPro" id="IPR050817">
    <property type="entry name" value="DjlA_DnaK_co-chaperone"/>
</dbReference>
<dbReference type="CDD" id="cd06257">
    <property type="entry name" value="DnaJ"/>
    <property type="match status" value="1"/>
</dbReference>
<dbReference type="AlphaFoldDB" id="A0A1H4LAX0"/>
<dbReference type="InterPro" id="IPR001623">
    <property type="entry name" value="DnaJ_domain"/>
</dbReference>
<dbReference type="OrthoDB" id="166297at2"/>
<dbReference type="Gene3D" id="1.10.287.110">
    <property type="entry name" value="DnaJ domain"/>
    <property type="match status" value="1"/>
</dbReference>
<feature type="region of interest" description="Disordered" evidence="1">
    <location>
        <begin position="63"/>
        <end position="91"/>
    </location>
</feature>
<organism evidence="3 4">
    <name type="scientific">Rhodococcus koreensis</name>
    <dbReference type="NCBI Taxonomy" id="99653"/>
    <lineage>
        <taxon>Bacteria</taxon>
        <taxon>Bacillati</taxon>
        <taxon>Actinomycetota</taxon>
        <taxon>Actinomycetes</taxon>
        <taxon>Mycobacteriales</taxon>
        <taxon>Nocardiaceae</taxon>
        <taxon>Rhodococcus</taxon>
    </lineage>
</organism>
<dbReference type="EMBL" id="FNSV01000005">
    <property type="protein sequence ID" value="SEB67312.1"/>
    <property type="molecule type" value="Genomic_DNA"/>
</dbReference>
<dbReference type="SUPFAM" id="SSF46565">
    <property type="entry name" value="Chaperone J-domain"/>
    <property type="match status" value="1"/>
</dbReference>
<proteinExistence type="predicted"/>
<evidence type="ECO:0000256" key="1">
    <source>
        <dbReference type="SAM" id="MobiDB-lite"/>
    </source>
</evidence>
<dbReference type="InterPro" id="IPR036869">
    <property type="entry name" value="J_dom_sf"/>
</dbReference>
<protein>
    <submittedName>
        <fullName evidence="3">Molecular chaperone DnaJ</fullName>
    </submittedName>
</protein>
<dbReference type="RefSeq" id="WP_072949062.1">
    <property type="nucleotide sequence ID" value="NZ_FNSV01000004.1"/>
</dbReference>
<keyword evidence="4" id="KW-1185">Reference proteome</keyword>
<evidence type="ECO:0000259" key="2">
    <source>
        <dbReference type="PROSITE" id="PS50076"/>
    </source>
</evidence>
<dbReference type="PROSITE" id="PS50076">
    <property type="entry name" value="DNAJ_2"/>
    <property type="match status" value="1"/>
</dbReference>
<dbReference type="Proteomes" id="UP000183561">
    <property type="component" value="Unassembled WGS sequence"/>
</dbReference>
<sequence length="117" mass="13284">MSVDRDPYRVLGVTPAASQSEIARAYRRLLRRHHPDTRGPGPADPGADEHLQQILAAYTLLRDPVRARDHTAPRGAEPDRQQRRAPPPRIRVRIVPRPAARRVFGVTVRIGPVHWHH</sequence>
<gene>
    <name evidence="3" type="ORF">SAMN04490239_1159</name>
</gene>
<dbReference type="PANTHER" id="PTHR24074">
    <property type="entry name" value="CO-CHAPERONE PROTEIN DJLA"/>
    <property type="match status" value="1"/>
</dbReference>
<dbReference type="Pfam" id="PF00226">
    <property type="entry name" value="DnaJ"/>
    <property type="match status" value="1"/>
</dbReference>
<evidence type="ECO:0000313" key="3">
    <source>
        <dbReference type="EMBL" id="SEB67312.1"/>
    </source>
</evidence>
<dbReference type="SMART" id="SM00271">
    <property type="entry name" value="DnaJ"/>
    <property type="match status" value="1"/>
</dbReference>